<accession>A0ABZ2KNG6</accession>
<dbReference type="Proteomes" id="UP001379533">
    <property type="component" value="Chromosome"/>
</dbReference>
<dbReference type="EMBL" id="CP089982">
    <property type="protein sequence ID" value="WXA99130.1"/>
    <property type="molecule type" value="Genomic_DNA"/>
</dbReference>
<gene>
    <name evidence="1" type="ORF">LZC95_20195</name>
</gene>
<proteinExistence type="predicted"/>
<reference evidence="1 2" key="1">
    <citation type="submission" date="2021-12" db="EMBL/GenBank/DDBJ databases">
        <title>Discovery of the Pendulisporaceae a myxobacterial family with distinct sporulation behavior and unique specialized metabolism.</title>
        <authorList>
            <person name="Garcia R."/>
            <person name="Popoff A."/>
            <person name="Bader C.D."/>
            <person name="Loehr J."/>
            <person name="Walesch S."/>
            <person name="Walt C."/>
            <person name="Boldt J."/>
            <person name="Bunk B."/>
            <person name="Haeckl F.J.F.P.J."/>
            <person name="Gunesch A.P."/>
            <person name="Birkelbach J."/>
            <person name="Nuebel U."/>
            <person name="Pietschmann T."/>
            <person name="Bach T."/>
            <person name="Mueller R."/>
        </authorList>
    </citation>
    <scope>NUCLEOTIDE SEQUENCE [LARGE SCALE GENOMIC DNA]</scope>
    <source>
        <strain evidence="1 2">MSr12523</strain>
    </source>
</reference>
<keyword evidence="2" id="KW-1185">Reference proteome</keyword>
<protein>
    <submittedName>
        <fullName evidence="1">Uncharacterized protein</fullName>
    </submittedName>
</protein>
<organism evidence="1 2">
    <name type="scientific">Pendulispora brunnea</name>
    <dbReference type="NCBI Taxonomy" id="2905690"/>
    <lineage>
        <taxon>Bacteria</taxon>
        <taxon>Pseudomonadati</taxon>
        <taxon>Myxococcota</taxon>
        <taxon>Myxococcia</taxon>
        <taxon>Myxococcales</taxon>
        <taxon>Sorangiineae</taxon>
        <taxon>Pendulisporaceae</taxon>
        <taxon>Pendulispora</taxon>
    </lineage>
</organism>
<dbReference type="RefSeq" id="WP_394849763.1">
    <property type="nucleotide sequence ID" value="NZ_CP089982.1"/>
</dbReference>
<evidence type="ECO:0000313" key="2">
    <source>
        <dbReference type="Proteomes" id="UP001379533"/>
    </source>
</evidence>
<name>A0ABZ2KNG6_9BACT</name>
<sequence length="134" mass="15566">MLSNWVREERMFSVLYSHGTFDVVAMHDRILLRCAGLILRTEEQQFRFFSMLAAAEEDARMVTASSRMRWSLPSIGGSTFESTVIAEPDGVRFVEPEICLRPPGQWSALMIAFRRCWWETDVFDGHAKKRSYPR</sequence>
<evidence type="ECO:0000313" key="1">
    <source>
        <dbReference type="EMBL" id="WXA99130.1"/>
    </source>
</evidence>